<keyword evidence="2" id="KW-1185">Reference proteome</keyword>
<gene>
    <name evidence="1" type="ORF">HPB50_021783</name>
</gene>
<evidence type="ECO:0000313" key="2">
    <source>
        <dbReference type="Proteomes" id="UP000821845"/>
    </source>
</evidence>
<proteinExistence type="predicted"/>
<accession>A0ACB7S933</accession>
<reference evidence="1" key="1">
    <citation type="submission" date="2020-05" db="EMBL/GenBank/DDBJ databases">
        <title>Large-scale comparative analyses of tick genomes elucidate their genetic diversity and vector capacities.</title>
        <authorList>
            <person name="Jia N."/>
            <person name="Wang J."/>
            <person name="Shi W."/>
            <person name="Du L."/>
            <person name="Sun Y."/>
            <person name="Zhan W."/>
            <person name="Jiang J."/>
            <person name="Wang Q."/>
            <person name="Zhang B."/>
            <person name="Ji P."/>
            <person name="Sakyi L.B."/>
            <person name="Cui X."/>
            <person name="Yuan T."/>
            <person name="Jiang B."/>
            <person name="Yang W."/>
            <person name="Lam T.T.-Y."/>
            <person name="Chang Q."/>
            <person name="Ding S."/>
            <person name="Wang X."/>
            <person name="Zhu J."/>
            <person name="Ruan X."/>
            <person name="Zhao L."/>
            <person name="Wei J."/>
            <person name="Que T."/>
            <person name="Du C."/>
            <person name="Cheng J."/>
            <person name="Dai P."/>
            <person name="Han X."/>
            <person name="Huang E."/>
            <person name="Gao Y."/>
            <person name="Liu J."/>
            <person name="Shao H."/>
            <person name="Ye R."/>
            <person name="Li L."/>
            <person name="Wei W."/>
            <person name="Wang X."/>
            <person name="Wang C."/>
            <person name="Yang T."/>
            <person name="Huo Q."/>
            <person name="Li W."/>
            <person name="Guo W."/>
            <person name="Chen H."/>
            <person name="Zhou L."/>
            <person name="Ni X."/>
            <person name="Tian J."/>
            <person name="Zhou Y."/>
            <person name="Sheng Y."/>
            <person name="Liu T."/>
            <person name="Pan Y."/>
            <person name="Xia L."/>
            <person name="Li J."/>
            <person name="Zhao F."/>
            <person name="Cao W."/>
        </authorList>
    </citation>
    <scope>NUCLEOTIDE SEQUENCE</scope>
    <source>
        <strain evidence="1">Hyas-2018</strain>
    </source>
</reference>
<name>A0ACB7S933_HYAAI</name>
<sequence>MAREKQESSAFWRHYTPTELGPASSSLTVVGTVRDGAAAVSVQRTRVRQTPSRNSPSSPSFVLSLPPRIKRRKRDRAHESGLNQGGHHRRRALRWTIAMYQ</sequence>
<evidence type="ECO:0000313" key="1">
    <source>
        <dbReference type="EMBL" id="KAH6931040.1"/>
    </source>
</evidence>
<comment type="caution">
    <text evidence="1">The sequence shown here is derived from an EMBL/GenBank/DDBJ whole genome shotgun (WGS) entry which is preliminary data.</text>
</comment>
<dbReference type="EMBL" id="CM023485">
    <property type="protein sequence ID" value="KAH6931040.1"/>
    <property type="molecule type" value="Genomic_DNA"/>
</dbReference>
<organism evidence="1 2">
    <name type="scientific">Hyalomma asiaticum</name>
    <name type="common">Tick</name>
    <dbReference type="NCBI Taxonomy" id="266040"/>
    <lineage>
        <taxon>Eukaryota</taxon>
        <taxon>Metazoa</taxon>
        <taxon>Ecdysozoa</taxon>
        <taxon>Arthropoda</taxon>
        <taxon>Chelicerata</taxon>
        <taxon>Arachnida</taxon>
        <taxon>Acari</taxon>
        <taxon>Parasitiformes</taxon>
        <taxon>Ixodida</taxon>
        <taxon>Ixodoidea</taxon>
        <taxon>Ixodidae</taxon>
        <taxon>Hyalomminae</taxon>
        <taxon>Hyalomma</taxon>
    </lineage>
</organism>
<dbReference type="Proteomes" id="UP000821845">
    <property type="component" value="Chromosome 5"/>
</dbReference>
<protein>
    <submittedName>
        <fullName evidence="1">Uncharacterized protein</fullName>
    </submittedName>
</protein>